<dbReference type="EMBL" id="VSRR010001598">
    <property type="protein sequence ID" value="MPC26436.1"/>
    <property type="molecule type" value="Genomic_DNA"/>
</dbReference>
<name>A0A5B7DZR0_PORTR</name>
<gene>
    <name evidence="1" type="ORF">E2C01_019576</name>
</gene>
<accession>A0A5B7DZR0</accession>
<evidence type="ECO:0000313" key="2">
    <source>
        <dbReference type="Proteomes" id="UP000324222"/>
    </source>
</evidence>
<keyword evidence="2" id="KW-1185">Reference proteome</keyword>
<protein>
    <submittedName>
        <fullName evidence="1">Uncharacterized protein</fullName>
    </submittedName>
</protein>
<proteinExistence type="predicted"/>
<organism evidence="1 2">
    <name type="scientific">Portunus trituberculatus</name>
    <name type="common">Swimming crab</name>
    <name type="synonym">Neptunus trituberculatus</name>
    <dbReference type="NCBI Taxonomy" id="210409"/>
    <lineage>
        <taxon>Eukaryota</taxon>
        <taxon>Metazoa</taxon>
        <taxon>Ecdysozoa</taxon>
        <taxon>Arthropoda</taxon>
        <taxon>Crustacea</taxon>
        <taxon>Multicrustacea</taxon>
        <taxon>Malacostraca</taxon>
        <taxon>Eumalacostraca</taxon>
        <taxon>Eucarida</taxon>
        <taxon>Decapoda</taxon>
        <taxon>Pleocyemata</taxon>
        <taxon>Brachyura</taxon>
        <taxon>Eubrachyura</taxon>
        <taxon>Portunoidea</taxon>
        <taxon>Portunidae</taxon>
        <taxon>Portuninae</taxon>
        <taxon>Portunus</taxon>
    </lineage>
</organism>
<sequence>MSLGGNMGPNMGTTINKIACATNGQKQRFLKYSSTAVPHYTTKLDEILAVYWTISSLSHRHRQHTAHRIRDEVLMEDHKSFTKACTLGQQKLINRTE</sequence>
<dbReference type="Proteomes" id="UP000324222">
    <property type="component" value="Unassembled WGS sequence"/>
</dbReference>
<comment type="caution">
    <text evidence="1">The sequence shown here is derived from an EMBL/GenBank/DDBJ whole genome shotgun (WGS) entry which is preliminary data.</text>
</comment>
<reference evidence="1 2" key="1">
    <citation type="submission" date="2019-05" db="EMBL/GenBank/DDBJ databases">
        <title>Another draft genome of Portunus trituberculatus and its Hox gene families provides insights of decapod evolution.</title>
        <authorList>
            <person name="Jeong J.-H."/>
            <person name="Song I."/>
            <person name="Kim S."/>
            <person name="Choi T."/>
            <person name="Kim D."/>
            <person name="Ryu S."/>
            <person name="Kim W."/>
        </authorList>
    </citation>
    <scope>NUCLEOTIDE SEQUENCE [LARGE SCALE GENOMIC DNA]</scope>
    <source>
        <tissue evidence="1">Muscle</tissue>
    </source>
</reference>
<dbReference type="AlphaFoldDB" id="A0A5B7DZR0"/>
<evidence type="ECO:0000313" key="1">
    <source>
        <dbReference type="EMBL" id="MPC26436.1"/>
    </source>
</evidence>